<protein>
    <submittedName>
        <fullName evidence="4">Aminotransferase class III-fold pyridoxal phosphate-dependent enzyme</fullName>
    </submittedName>
</protein>
<sequence length="449" mass="46513">MTASPSTRTDPLLRRVPGQAPRPVFSHAAGVRLFAPDGTVYLDAASGSMTTALGYTNPDIVEAMTRAASTLPYLHEAIGESPAAVDLARLLVSLAPEGITHTSFTSNGANAVEAAIRLAVLAQQGRGLPERRRVVGLGLSYHGSTPGALTCTGASAALEPFEGLLLHRLSVPTPFCPHRQADPHGEDDCATRAVEALEALLVGPEGGTVAAVVVEPIAAHAAGCRRVPAEFVAALHDLRRRHRFLVIADEVTTALGRVGPPFASTLVGLRPDLVCVGKGLGVGYSPISATLASGEVVAALPPGANLLGHNYNSHPIGVAVALTAVRRLTEPGLRDHVRDLGVDLARELAGLRDCPAVRDVRSEGLLAAVELRVPGPSTGTAGTWARTVADLALDAGVVVLPGACLVHGVPAAHLTVAPPLVTAPDDLREMLRRLRTALDTAADLLEGRR</sequence>
<dbReference type="InterPro" id="IPR015424">
    <property type="entry name" value="PyrdxlP-dep_Trfase"/>
</dbReference>
<dbReference type="EMBL" id="JANYMP010000013">
    <property type="protein sequence ID" value="MCS7480343.1"/>
    <property type="molecule type" value="Genomic_DNA"/>
</dbReference>
<evidence type="ECO:0000256" key="3">
    <source>
        <dbReference type="RuleBase" id="RU003560"/>
    </source>
</evidence>
<dbReference type="AlphaFoldDB" id="A0A9X3A3P1"/>
<dbReference type="GO" id="GO:0008483">
    <property type="term" value="F:transaminase activity"/>
    <property type="evidence" value="ECO:0007669"/>
    <property type="project" value="UniProtKB-KW"/>
</dbReference>
<name>A0A9X3A3P1_9PSEU</name>
<keyword evidence="2 3" id="KW-0663">Pyridoxal phosphate</keyword>
<evidence type="ECO:0000256" key="1">
    <source>
        <dbReference type="ARBA" id="ARBA00008954"/>
    </source>
</evidence>
<dbReference type="Proteomes" id="UP001141259">
    <property type="component" value="Unassembled WGS sequence"/>
</dbReference>
<evidence type="ECO:0000256" key="2">
    <source>
        <dbReference type="ARBA" id="ARBA00022898"/>
    </source>
</evidence>
<dbReference type="InterPro" id="IPR005814">
    <property type="entry name" value="Aminotrans_3"/>
</dbReference>
<dbReference type="Gene3D" id="3.90.1150.10">
    <property type="entry name" value="Aspartate Aminotransferase, domain 1"/>
    <property type="match status" value="1"/>
</dbReference>
<dbReference type="Pfam" id="PF00202">
    <property type="entry name" value="Aminotran_3"/>
    <property type="match status" value="1"/>
</dbReference>
<keyword evidence="5" id="KW-1185">Reference proteome</keyword>
<keyword evidence="4" id="KW-0032">Aminotransferase</keyword>
<proteinExistence type="inferred from homology"/>
<comment type="caution">
    <text evidence="4">The sequence shown here is derived from an EMBL/GenBank/DDBJ whole genome shotgun (WGS) entry which is preliminary data.</text>
</comment>
<gene>
    <name evidence="4" type="ORF">NZH93_26105</name>
</gene>
<dbReference type="Gene3D" id="3.40.640.10">
    <property type="entry name" value="Type I PLP-dependent aspartate aminotransferase-like (Major domain)"/>
    <property type="match status" value="1"/>
</dbReference>
<evidence type="ECO:0000313" key="4">
    <source>
        <dbReference type="EMBL" id="MCS7480343.1"/>
    </source>
</evidence>
<dbReference type="PROSITE" id="PS00600">
    <property type="entry name" value="AA_TRANSFER_CLASS_3"/>
    <property type="match status" value="1"/>
</dbReference>
<dbReference type="InterPro" id="IPR049704">
    <property type="entry name" value="Aminotrans_3_PPA_site"/>
</dbReference>
<accession>A0A9X3A3P1</accession>
<dbReference type="PANTHER" id="PTHR43094">
    <property type="entry name" value="AMINOTRANSFERASE"/>
    <property type="match status" value="1"/>
</dbReference>
<dbReference type="InterPro" id="IPR015422">
    <property type="entry name" value="PyrdxlP-dep_Trfase_small"/>
</dbReference>
<dbReference type="InterPro" id="IPR015421">
    <property type="entry name" value="PyrdxlP-dep_Trfase_major"/>
</dbReference>
<dbReference type="CDD" id="cd00610">
    <property type="entry name" value="OAT_like"/>
    <property type="match status" value="1"/>
</dbReference>
<dbReference type="PANTHER" id="PTHR43094:SF1">
    <property type="entry name" value="AMINOTRANSFERASE CLASS-III"/>
    <property type="match status" value="1"/>
</dbReference>
<comment type="similarity">
    <text evidence="1 3">Belongs to the class-III pyridoxal-phosphate-dependent aminotransferase family.</text>
</comment>
<keyword evidence="4" id="KW-0808">Transferase</keyword>
<evidence type="ECO:0000313" key="5">
    <source>
        <dbReference type="Proteomes" id="UP001141259"/>
    </source>
</evidence>
<dbReference type="RefSeq" id="WP_259625837.1">
    <property type="nucleotide sequence ID" value="NZ_JANYMP010000013.1"/>
</dbReference>
<reference evidence="4" key="1">
    <citation type="submission" date="2022-08" db="EMBL/GenBank/DDBJ databases">
        <authorList>
            <person name="Tistechok S."/>
            <person name="Samborskyy M."/>
            <person name="Roman I."/>
        </authorList>
    </citation>
    <scope>NUCLEOTIDE SEQUENCE</scope>
    <source>
        <strain evidence="4">DSM 103496</strain>
    </source>
</reference>
<organism evidence="4 5">
    <name type="scientific">Umezawaea endophytica</name>
    <dbReference type="NCBI Taxonomy" id="1654476"/>
    <lineage>
        <taxon>Bacteria</taxon>
        <taxon>Bacillati</taxon>
        <taxon>Actinomycetota</taxon>
        <taxon>Actinomycetes</taxon>
        <taxon>Pseudonocardiales</taxon>
        <taxon>Pseudonocardiaceae</taxon>
        <taxon>Umezawaea</taxon>
    </lineage>
</organism>
<dbReference type="GO" id="GO:0030170">
    <property type="term" value="F:pyridoxal phosphate binding"/>
    <property type="evidence" value="ECO:0007669"/>
    <property type="project" value="InterPro"/>
</dbReference>
<dbReference type="SUPFAM" id="SSF53383">
    <property type="entry name" value="PLP-dependent transferases"/>
    <property type="match status" value="1"/>
</dbReference>